<gene>
    <name evidence="4" type="ORF">LEA_04631</name>
</gene>
<evidence type="ECO:0000313" key="4">
    <source>
        <dbReference type="EMBL" id="EKC76585.1"/>
    </source>
</evidence>
<dbReference type="Gene3D" id="1.20.1250.20">
    <property type="entry name" value="MFS general substrate transporter like domains"/>
    <property type="match status" value="1"/>
</dbReference>
<dbReference type="PANTHER" id="PTHR43702">
    <property type="entry name" value="L-FUCOSE-PROTON SYMPORTER"/>
    <property type="match status" value="1"/>
</dbReference>
<dbReference type="InterPro" id="IPR036259">
    <property type="entry name" value="MFS_trans_sf"/>
</dbReference>
<feature type="non-terminal residue" evidence="4">
    <location>
        <position position="1"/>
    </location>
</feature>
<feature type="transmembrane region" description="Helical" evidence="3">
    <location>
        <begin position="38"/>
        <end position="60"/>
    </location>
</feature>
<keyword evidence="3" id="KW-0812">Transmembrane</keyword>
<protein>
    <submittedName>
        <fullName evidence="4">Glucose/galactose transporter</fullName>
    </submittedName>
</protein>
<organism evidence="4">
    <name type="scientific">human gut metagenome</name>
    <dbReference type="NCBI Taxonomy" id="408170"/>
    <lineage>
        <taxon>unclassified sequences</taxon>
        <taxon>metagenomes</taxon>
        <taxon>organismal metagenomes</taxon>
    </lineage>
</organism>
<comment type="subcellular location">
    <subcellularLocation>
        <location evidence="1">Cell inner membrane</location>
        <topology evidence="1">Multi-pass membrane protein</topology>
    </subcellularLocation>
</comment>
<feature type="transmembrane region" description="Helical" evidence="3">
    <location>
        <begin position="155"/>
        <end position="174"/>
    </location>
</feature>
<keyword evidence="3" id="KW-0472">Membrane</keyword>
<comment type="caution">
    <text evidence="4">The sequence shown here is derived from an EMBL/GenBank/DDBJ whole genome shotgun (WGS) entry which is preliminary data.</text>
</comment>
<accession>K1UEF9</accession>
<sequence length="181" mass="19335">VAPSSDRIDLDAGVACFIAGDVGIGYLSVRLIDDPSSILTTTGFYACRIVGTLVGAWTLVRVSDTKYLGWNMALALVLCVALFFLRNNTAIYAAVGILGFTMACVFATFYAVATRAVPERANEVAGLMILAISAGAVSGPVCGAIIRMTGDPHRGMFFVGACICYMLWASWYVTRLNARKR</sequence>
<feature type="transmembrane region" description="Helical" evidence="3">
    <location>
        <begin position="124"/>
        <end position="149"/>
    </location>
</feature>
<keyword evidence="2" id="KW-1003">Cell membrane</keyword>
<evidence type="ECO:0000256" key="2">
    <source>
        <dbReference type="ARBA" id="ARBA00022475"/>
    </source>
</evidence>
<reference evidence="4" key="1">
    <citation type="journal article" date="2013" name="Environ. Microbiol.">
        <title>Microbiota from the distal guts of lean and obese adolescents exhibit partial functional redundancy besides clear differences in community structure.</title>
        <authorList>
            <person name="Ferrer M."/>
            <person name="Ruiz A."/>
            <person name="Lanza F."/>
            <person name="Haange S.B."/>
            <person name="Oberbach A."/>
            <person name="Till H."/>
            <person name="Bargiela R."/>
            <person name="Campoy C."/>
            <person name="Segura M.T."/>
            <person name="Richter M."/>
            <person name="von Bergen M."/>
            <person name="Seifert J."/>
            <person name="Suarez A."/>
        </authorList>
    </citation>
    <scope>NUCLEOTIDE SEQUENCE</scope>
</reference>
<dbReference type="EMBL" id="AJWY01003033">
    <property type="protein sequence ID" value="EKC76585.1"/>
    <property type="molecule type" value="Genomic_DNA"/>
</dbReference>
<dbReference type="AlphaFoldDB" id="K1UEF9"/>
<feature type="transmembrane region" description="Helical" evidence="3">
    <location>
        <begin position="91"/>
        <end position="112"/>
    </location>
</feature>
<keyword evidence="3" id="KW-1133">Transmembrane helix</keyword>
<evidence type="ECO:0000256" key="1">
    <source>
        <dbReference type="ARBA" id="ARBA00004429"/>
    </source>
</evidence>
<dbReference type="GO" id="GO:0022857">
    <property type="term" value="F:transmembrane transporter activity"/>
    <property type="evidence" value="ECO:0007669"/>
    <property type="project" value="InterPro"/>
</dbReference>
<dbReference type="InterPro" id="IPR050375">
    <property type="entry name" value="MFS_TsgA-like"/>
</dbReference>
<dbReference type="Pfam" id="PF07690">
    <property type="entry name" value="MFS_1"/>
    <property type="match status" value="1"/>
</dbReference>
<dbReference type="GO" id="GO:0005886">
    <property type="term" value="C:plasma membrane"/>
    <property type="evidence" value="ECO:0007669"/>
    <property type="project" value="UniProtKB-SubCell"/>
</dbReference>
<name>K1UEF9_9ZZZZ</name>
<dbReference type="PANTHER" id="PTHR43702:SF3">
    <property type="entry name" value="PROTEIN TSGA"/>
    <property type="match status" value="1"/>
</dbReference>
<evidence type="ECO:0000256" key="3">
    <source>
        <dbReference type="SAM" id="Phobius"/>
    </source>
</evidence>
<feature type="transmembrane region" description="Helical" evidence="3">
    <location>
        <begin position="67"/>
        <end position="85"/>
    </location>
</feature>
<proteinExistence type="predicted"/>
<dbReference type="InterPro" id="IPR011701">
    <property type="entry name" value="MFS"/>
</dbReference>
<dbReference type="SUPFAM" id="SSF103473">
    <property type="entry name" value="MFS general substrate transporter"/>
    <property type="match status" value="1"/>
</dbReference>